<feature type="region of interest" description="Disordered" evidence="1">
    <location>
        <begin position="80"/>
        <end position="108"/>
    </location>
</feature>
<organism evidence="3">
    <name type="scientific">Solanum chilense</name>
    <name type="common">Tomato</name>
    <name type="synonym">Lycopersicon chilense</name>
    <dbReference type="NCBI Taxonomy" id="4083"/>
    <lineage>
        <taxon>Eukaryota</taxon>
        <taxon>Viridiplantae</taxon>
        <taxon>Streptophyta</taxon>
        <taxon>Embryophyta</taxon>
        <taxon>Tracheophyta</taxon>
        <taxon>Spermatophyta</taxon>
        <taxon>Magnoliopsida</taxon>
        <taxon>eudicotyledons</taxon>
        <taxon>Gunneridae</taxon>
        <taxon>Pentapetalae</taxon>
        <taxon>asterids</taxon>
        <taxon>lamiids</taxon>
        <taxon>Solanales</taxon>
        <taxon>Solanaceae</taxon>
        <taxon>Solanoideae</taxon>
        <taxon>Solaneae</taxon>
        <taxon>Solanum</taxon>
        <taxon>Solanum subgen. Lycopersicon</taxon>
    </lineage>
</organism>
<keyword evidence="2" id="KW-0812">Transmembrane</keyword>
<dbReference type="EMBL" id="RXGB01019407">
    <property type="protein sequence ID" value="TMW82195.1"/>
    <property type="molecule type" value="Genomic_DNA"/>
</dbReference>
<name>A0A6N2AIT4_SOLCI</name>
<reference evidence="3" key="1">
    <citation type="submission" date="2019-05" db="EMBL/GenBank/DDBJ databases">
        <title>The de novo reference genome and transcriptome assemblies of the wild tomato species Solanum chilense.</title>
        <authorList>
            <person name="Stam R."/>
            <person name="Nosenko T."/>
            <person name="Hoerger A.C."/>
            <person name="Stephan W."/>
            <person name="Seidel M.A."/>
            <person name="Kuhn J.M.M."/>
            <person name="Haberer G."/>
            <person name="Tellier A."/>
        </authorList>
    </citation>
    <scope>NUCLEOTIDE SEQUENCE</scope>
    <source>
        <tissue evidence="3">Mature leaves</tissue>
    </source>
</reference>
<keyword evidence="2" id="KW-0472">Membrane</keyword>
<keyword evidence="2" id="KW-1133">Transmembrane helix</keyword>
<feature type="transmembrane region" description="Helical" evidence="2">
    <location>
        <begin position="20"/>
        <end position="43"/>
    </location>
</feature>
<proteinExistence type="predicted"/>
<accession>A0A6N2AIT4</accession>
<dbReference type="AlphaFoldDB" id="A0A6N2AIT4"/>
<evidence type="ECO:0000313" key="3">
    <source>
        <dbReference type="EMBL" id="TMW82195.1"/>
    </source>
</evidence>
<evidence type="ECO:0000256" key="2">
    <source>
        <dbReference type="SAM" id="Phobius"/>
    </source>
</evidence>
<evidence type="ECO:0000256" key="1">
    <source>
        <dbReference type="SAM" id="MobiDB-lite"/>
    </source>
</evidence>
<comment type="caution">
    <text evidence="3">The sequence shown here is derived from an EMBL/GenBank/DDBJ whole genome shotgun (WGS) entry which is preliminary data.</text>
</comment>
<protein>
    <submittedName>
        <fullName evidence="3">Uncharacterized protein</fullName>
    </submittedName>
</protein>
<gene>
    <name evidence="3" type="ORF">EJD97_006546</name>
</gene>
<sequence>MSGGSFNTKKMQEVVDKPATMIPLFLGSTSFYAMMLLTCLILTSIQHIIVRCMPHYFGIMQKSKNKEGTISESEVTGTVVNKYSGPQTPKEQVINTTNYSTLRPRNKK</sequence>